<dbReference type="InterPro" id="IPR036322">
    <property type="entry name" value="WD40_repeat_dom_sf"/>
</dbReference>
<evidence type="ECO:0000256" key="1">
    <source>
        <dbReference type="ARBA" id="ARBA00004123"/>
    </source>
</evidence>
<proteinExistence type="inferred from homology"/>
<dbReference type="InterPro" id="IPR007582">
    <property type="entry name" value="TFIID_NTD2"/>
</dbReference>
<dbReference type="InterPro" id="IPR020472">
    <property type="entry name" value="WD40_PAC1"/>
</dbReference>
<dbReference type="SUPFAM" id="SSF50978">
    <property type="entry name" value="WD40 repeat-like"/>
    <property type="match status" value="1"/>
</dbReference>
<dbReference type="Gene3D" id="1.25.40.500">
    <property type="entry name" value="TFIID subunit TAF5, NTD2 domain"/>
    <property type="match status" value="1"/>
</dbReference>
<dbReference type="FunFam" id="2.130.10.10:FF:000243">
    <property type="entry name" value="Transcription initiation factor TFIID subunit 5"/>
    <property type="match status" value="1"/>
</dbReference>
<dbReference type="InterPro" id="IPR001680">
    <property type="entry name" value="WD40_rpt"/>
</dbReference>
<comment type="similarity">
    <text evidence="2">Belongs to the WD repeat TAF5 family.</text>
</comment>
<dbReference type="Pfam" id="PF08513">
    <property type="entry name" value="LisH"/>
    <property type="match status" value="1"/>
</dbReference>
<gene>
    <name evidence="11" type="ORF">M0811_00346</name>
</gene>
<dbReference type="PROSITE" id="PS50896">
    <property type="entry name" value="LISH"/>
    <property type="match status" value="1"/>
</dbReference>
<organism evidence="11 12">
    <name type="scientific">Anaeramoeba ignava</name>
    <name type="common">Anaerobic marine amoeba</name>
    <dbReference type="NCBI Taxonomy" id="1746090"/>
    <lineage>
        <taxon>Eukaryota</taxon>
        <taxon>Metamonada</taxon>
        <taxon>Anaeramoebidae</taxon>
        <taxon>Anaeramoeba</taxon>
    </lineage>
</organism>
<dbReference type="GO" id="GO:0016251">
    <property type="term" value="F:RNA polymerase II general transcription initiation factor activity"/>
    <property type="evidence" value="ECO:0007669"/>
    <property type="project" value="TreeGrafter"/>
</dbReference>
<feature type="repeat" description="WD" evidence="9">
    <location>
        <begin position="417"/>
        <end position="458"/>
    </location>
</feature>
<keyword evidence="12" id="KW-1185">Reference proteome</keyword>
<dbReference type="SMART" id="SM00667">
    <property type="entry name" value="LisH"/>
    <property type="match status" value="1"/>
</dbReference>
<comment type="caution">
    <text evidence="11">The sequence shown here is derived from an EMBL/GenBank/DDBJ whole genome shotgun (WGS) entry which is preliminary data.</text>
</comment>
<evidence type="ECO:0000256" key="2">
    <source>
        <dbReference type="ARBA" id="ARBA00009435"/>
    </source>
</evidence>
<evidence type="ECO:0000256" key="3">
    <source>
        <dbReference type="ARBA" id="ARBA00022574"/>
    </source>
</evidence>
<evidence type="ECO:0000256" key="8">
    <source>
        <dbReference type="ARBA" id="ARBA00044130"/>
    </source>
</evidence>
<dbReference type="GO" id="GO:0005669">
    <property type="term" value="C:transcription factor TFIID complex"/>
    <property type="evidence" value="ECO:0007669"/>
    <property type="project" value="TreeGrafter"/>
</dbReference>
<keyword evidence="6" id="KW-0804">Transcription</keyword>
<dbReference type="PROSITE" id="PS00678">
    <property type="entry name" value="WD_REPEATS_1"/>
    <property type="match status" value="2"/>
</dbReference>
<dbReference type="Pfam" id="PF00400">
    <property type="entry name" value="WD40"/>
    <property type="match status" value="5"/>
</dbReference>
<name>A0A9Q0LQT5_ANAIG</name>
<evidence type="ECO:0000256" key="5">
    <source>
        <dbReference type="ARBA" id="ARBA00023015"/>
    </source>
</evidence>
<evidence type="ECO:0000256" key="7">
    <source>
        <dbReference type="ARBA" id="ARBA00023242"/>
    </source>
</evidence>
<dbReference type="InterPro" id="IPR037264">
    <property type="entry name" value="TFIID_NTD2_sf"/>
</dbReference>
<keyword evidence="3 9" id="KW-0853">WD repeat</keyword>
<dbReference type="PANTHER" id="PTHR19879:SF1">
    <property type="entry name" value="CANNONBALL-RELATED"/>
    <property type="match status" value="1"/>
</dbReference>
<dbReference type="Pfam" id="PF04494">
    <property type="entry name" value="TFIID_NTD2"/>
    <property type="match status" value="1"/>
</dbReference>
<dbReference type="PROSITE" id="PS50294">
    <property type="entry name" value="WD_REPEATS_REGION"/>
    <property type="match status" value="4"/>
</dbReference>
<dbReference type="PRINTS" id="PR00320">
    <property type="entry name" value="GPROTEINBRPT"/>
</dbReference>
<dbReference type="Gene3D" id="2.130.10.10">
    <property type="entry name" value="YVTN repeat-like/Quinoprotein amine dehydrogenase"/>
    <property type="match status" value="2"/>
</dbReference>
<keyword evidence="4" id="KW-0677">Repeat</keyword>
<feature type="domain" description="TFIID subunit TAF5 NTD2" evidence="10">
    <location>
        <begin position="58"/>
        <end position="186"/>
    </location>
</feature>
<reference evidence="11" key="1">
    <citation type="submission" date="2022-10" db="EMBL/GenBank/DDBJ databases">
        <title>Novel sulphate-reducing endosymbionts in the free-living metamonad Anaeramoeba.</title>
        <authorList>
            <person name="Jerlstrom-Hultqvist J."/>
            <person name="Cepicka I."/>
            <person name="Gallot-Lavallee L."/>
            <person name="Salas-Leiva D."/>
            <person name="Curtis B.A."/>
            <person name="Zahonova K."/>
            <person name="Pipaliya S."/>
            <person name="Dacks J."/>
            <person name="Roger A.J."/>
        </authorList>
    </citation>
    <scope>NUCLEOTIDE SEQUENCE</scope>
    <source>
        <strain evidence="11">BMAN</strain>
    </source>
</reference>
<protein>
    <recommendedName>
        <fullName evidence="8">Transcription initiation factor TFIID subunit 5</fullName>
    </recommendedName>
</protein>
<dbReference type="AlphaFoldDB" id="A0A9Q0LQT5"/>
<dbReference type="OMA" id="HNHPVWD"/>
<feature type="repeat" description="WD" evidence="9">
    <location>
        <begin position="375"/>
        <end position="406"/>
    </location>
</feature>
<dbReference type="PROSITE" id="PS50082">
    <property type="entry name" value="WD_REPEATS_2"/>
    <property type="match status" value="4"/>
</dbReference>
<evidence type="ECO:0000256" key="9">
    <source>
        <dbReference type="PROSITE-ProRule" id="PRU00221"/>
    </source>
</evidence>
<dbReference type="EMBL" id="JAPDFW010000059">
    <property type="protein sequence ID" value="KAJ5077026.1"/>
    <property type="molecule type" value="Genomic_DNA"/>
</dbReference>
<keyword evidence="7" id="KW-0539">Nucleus</keyword>
<dbReference type="CDD" id="cd00200">
    <property type="entry name" value="WD40"/>
    <property type="match status" value="1"/>
</dbReference>
<dbReference type="SMART" id="SM00320">
    <property type="entry name" value="WD40"/>
    <property type="match status" value="5"/>
</dbReference>
<evidence type="ECO:0000256" key="6">
    <source>
        <dbReference type="ARBA" id="ARBA00023163"/>
    </source>
</evidence>
<dbReference type="GO" id="GO:0006367">
    <property type="term" value="P:transcription initiation at RNA polymerase II promoter"/>
    <property type="evidence" value="ECO:0007669"/>
    <property type="project" value="TreeGrafter"/>
</dbReference>
<dbReference type="InterPro" id="IPR015943">
    <property type="entry name" value="WD40/YVTN_repeat-like_dom_sf"/>
</dbReference>
<feature type="repeat" description="WD" evidence="9">
    <location>
        <begin position="504"/>
        <end position="546"/>
    </location>
</feature>
<evidence type="ECO:0000259" key="10">
    <source>
        <dbReference type="Pfam" id="PF04494"/>
    </source>
</evidence>
<dbReference type="Proteomes" id="UP001149090">
    <property type="component" value="Unassembled WGS sequence"/>
</dbReference>
<feature type="repeat" description="WD" evidence="9">
    <location>
        <begin position="462"/>
        <end position="503"/>
    </location>
</feature>
<dbReference type="CDD" id="cd08044">
    <property type="entry name" value="TAF5_NTD2"/>
    <property type="match status" value="1"/>
</dbReference>
<accession>A0A9Q0LQT5</accession>
<dbReference type="InterPro" id="IPR006594">
    <property type="entry name" value="LisH"/>
</dbReference>
<dbReference type="PANTHER" id="PTHR19879">
    <property type="entry name" value="TRANSCRIPTION INITIATION FACTOR TFIID"/>
    <property type="match status" value="1"/>
</dbReference>
<sequence length="600" mass="69130">MTLRINKAIWEYLRHNGYRQTEKHFLSEAQIEDHTKELLLNQDTDIIDYILFSKNSEASPETYEKSYLELKNWILSSLEIFQAELFILLYPIFVHCYLDLIRKDHIKEAQQFFENNNYDHMAFHSEELAILKSIQNTRHIMENSLARNFEKYKFNIKLSSYSFELFVAFLQDKNFKLLLGIVNQFINIRVVDVKELSSGRQSKNDIEQPTAIITGEIQKDIDRLNSVPVQWGLLENCIQDQVAEMKIQQKFEEEQKKLMQLKRRKRKIQKPTIPKQENRIKNSTILFPRLTQKLEESIKEELVQAEELSQQNLPSICLFTFFHSEGKINCSEVSAESRYVVAGFSDSTIRLVVSCSQDGTARLWSLDTKSNLAIYKGHNYPIWDVQFSPLGYHFVTASYDQSAMLWVTERVFPIRVFSGHLSDVDCVRFHPNVHYIATGSSDKTVRLWETNTANCVRIFCSPTGHRGGITSLAFSPDGRILASGSEDGSIILWDIGTGKIIRKMHQHESTVSSLDFSVLDGNILASGSLDNSVKIWDANMARLLPDSSLFNFTSDFHSNEKSQQAVLLLKSFPTKNTPVMNIGFSRRNILHATGYFQTNK</sequence>
<dbReference type="InterPro" id="IPR019775">
    <property type="entry name" value="WD40_repeat_CS"/>
</dbReference>
<dbReference type="OrthoDB" id="10266330at2759"/>
<evidence type="ECO:0000313" key="11">
    <source>
        <dbReference type="EMBL" id="KAJ5077026.1"/>
    </source>
</evidence>
<keyword evidence="5" id="KW-0805">Transcription regulation</keyword>
<evidence type="ECO:0000256" key="4">
    <source>
        <dbReference type="ARBA" id="ARBA00022737"/>
    </source>
</evidence>
<comment type="subcellular location">
    <subcellularLocation>
        <location evidence="1">Nucleus</location>
    </subcellularLocation>
</comment>
<evidence type="ECO:0000313" key="12">
    <source>
        <dbReference type="Proteomes" id="UP001149090"/>
    </source>
</evidence>
<dbReference type="SUPFAM" id="SSF160897">
    <property type="entry name" value="Taf5 N-terminal domain-like"/>
    <property type="match status" value="1"/>
</dbReference>